<sequence>RANEGTCRTSSSHGASSRRPAEPASEHGSAILNPEYATRPELQLLRLESANGTSRARWSCPAARTFPGVSWAPIC</sequence>
<accession>A0AAD2H2H3</accession>
<evidence type="ECO:0000256" key="1">
    <source>
        <dbReference type="SAM" id="MobiDB-lite"/>
    </source>
</evidence>
<reference evidence="2" key="1">
    <citation type="submission" date="2023-11" db="EMBL/GenBank/DDBJ databases">
        <authorList>
            <person name="De Vega J J."/>
            <person name="De Vega J J."/>
        </authorList>
    </citation>
    <scope>NUCLEOTIDE SEQUENCE</scope>
</reference>
<feature type="non-terminal residue" evidence="2">
    <location>
        <position position="75"/>
    </location>
</feature>
<proteinExistence type="predicted"/>
<dbReference type="Proteomes" id="UP001295794">
    <property type="component" value="Unassembled WGS sequence"/>
</dbReference>
<name>A0AAD2H2H3_9AGAR</name>
<keyword evidence="3" id="KW-1185">Reference proteome</keyword>
<protein>
    <submittedName>
        <fullName evidence="2">Uncharacterized protein</fullName>
    </submittedName>
</protein>
<gene>
    <name evidence="2" type="ORF">MYCIT1_LOCUS11991</name>
</gene>
<evidence type="ECO:0000313" key="3">
    <source>
        <dbReference type="Proteomes" id="UP001295794"/>
    </source>
</evidence>
<dbReference type="AlphaFoldDB" id="A0AAD2H2H3"/>
<feature type="region of interest" description="Disordered" evidence="1">
    <location>
        <begin position="1"/>
        <end position="35"/>
    </location>
</feature>
<evidence type="ECO:0000313" key="2">
    <source>
        <dbReference type="EMBL" id="CAK5268709.1"/>
    </source>
</evidence>
<feature type="non-terminal residue" evidence="2">
    <location>
        <position position="1"/>
    </location>
</feature>
<feature type="compositionally biased region" description="Polar residues" evidence="1">
    <location>
        <begin position="1"/>
        <end position="15"/>
    </location>
</feature>
<comment type="caution">
    <text evidence="2">The sequence shown here is derived from an EMBL/GenBank/DDBJ whole genome shotgun (WGS) entry which is preliminary data.</text>
</comment>
<dbReference type="EMBL" id="CAVNYO010000138">
    <property type="protein sequence ID" value="CAK5268709.1"/>
    <property type="molecule type" value="Genomic_DNA"/>
</dbReference>
<organism evidence="2 3">
    <name type="scientific">Mycena citricolor</name>
    <dbReference type="NCBI Taxonomy" id="2018698"/>
    <lineage>
        <taxon>Eukaryota</taxon>
        <taxon>Fungi</taxon>
        <taxon>Dikarya</taxon>
        <taxon>Basidiomycota</taxon>
        <taxon>Agaricomycotina</taxon>
        <taxon>Agaricomycetes</taxon>
        <taxon>Agaricomycetidae</taxon>
        <taxon>Agaricales</taxon>
        <taxon>Marasmiineae</taxon>
        <taxon>Mycenaceae</taxon>
        <taxon>Mycena</taxon>
    </lineage>
</organism>